<proteinExistence type="predicted"/>
<organism evidence="1">
    <name type="scientific">marine sediment metagenome</name>
    <dbReference type="NCBI Taxonomy" id="412755"/>
    <lineage>
        <taxon>unclassified sequences</taxon>
        <taxon>metagenomes</taxon>
        <taxon>ecological metagenomes</taxon>
    </lineage>
</organism>
<gene>
    <name evidence="1" type="ORF">LCGC14_2625910</name>
</gene>
<evidence type="ECO:0008006" key="2">
    <source>
        <dbReference type="Google" id="ProtNLM"/>
    </source>
</evidence>
<dbReference type="AlphaFoldDB" id="A0A0F9A1N2"/>
<comment type="caution">
    <text evidence="1">The sequence shown here is derived from an EMBL/GenBank/DDBJ whole genome shotgun (WGS) entry which is preliminary data.</text>
</comment>
<accession>A0A0F9A1N2</accession>
<sequence>MSYSATVFRVMIATPSDVQEEREIVREIIHEWNATHSNTARLVLLPVGSDTHAVPVMGDRPQEILNEQILRDCDLLVAVFWRRIGTDTGRAPSGTVEEVREHLEAGKPAMLYFSNALVAPSSVDQTQYLALLEFKEQCKTEGLIEEYDSLDEFRQRFSRQLQSIVQDELQPAIPNAELLEEQLAIRTGLSEDAQTLLL</sequence>
<reference evidence="1" key="1">
    <citation type="journal article" date="2015" name="Nature">
        <title>Complex archaea that bridge the gap between prokaryotes and eukaryotes.</title>
        <authorList>
            <person name="Spang A."/>
            <person name="Saw J.H."/>
            <person name="Jorgensen S.L."/>
            <person name="Zaremba-Niedzwiedzka K."/>
            <person name="Martijn J."/>
            <person name="Lind A.E."/>
            <person name="van Eijk R."/>
            <person name="Schleper C."/>
            <person name="Guy L."/>
            <person name="Ettema T.J."/>
        </authorList>
    </citation>
    <scope>NUCLEOTIDE SEQUENCE</scope>
</reference>
<protein>
    <recommendedName>
        <fullName evidence="2">DUF4062 domain-containing protein</fullName>
    </recommendedName>
</protein>
<evidence type="ECO:0000313" key="1">
    <source>
        <dbReference type="EMBL" id="KKL03464.1"/>
    </source>
</evidence>
<dbReference type="EMBL" id="LAZR01044920">
    <property type="protein sequence ID" value="KKL03464.1"/>
    <property type="molecule type" value="Genomic_DNA"/>
</dbReference>
<name>A0A0F9A1N2_9ZZZZ</name>
<feature type="non-terminal residue" evidence="1">
    <location>
        <position position="198"/>
    </location>
</feature>